<dbReference type="Pfam" id="PF20990">
    <property type="entry name" value="DUF2207_C"/>
    <property type="match status" value="1"/>
</dbReference>
<feature type="domain" description="Predicted membrane protein YciQ-like C-terminal" evidence="3">
    <location>
        <begin position="439"/>
        <end position="730"/>
    </location>
</feature>
<accession>A0A7X2MZZ0</accession>
<feature type="transmembrane region" description="Helical" evidence="1">
    <location>
        <begin position="588"/>
        <end position="610"/>
    </location>
</feature>
<dbReference type="Pfam" id="PF09972">
    <property type="entry name" value="DUF2207"/>
    <property type="match status" value="1"/>
</dbReference>
<feature type="transmembrane region" description="Helical" evidence="1">
    <location>
        <begin position="648"/>
        <end position="670"/>
    </location>
</feature>
<dbReference type="InterPro" id="IPR048389">
    <property type="entry name" value="YciQ-like_C"/>
</dbReference>
<dbReference type="InterPro" id="IPR018702">
    <property type="entry name" value="DUF2207"/>
</dbReference>
<dbReference type="EMBL" id="VULX01000025">
    <property type="protein sequence ID" value="MSR92201.1"/>
    <property type="molecule type" value="Genomic_DNA"/>
</dbReference>
<evidence type="ECO:0000256" key="1">
    <source>
        <dbReference type="SAM" id="Phobius"/>
    </source>
</evidence>
<protein>
    <submittedName>
        <fullName evidence="4">DUF2207 domain-containing protein</fullName>
    </submittedName>
</protein>
<evidence type="ECO:0000313" key="4">
    <source>
        <dbReference type="EMBL" id="MSR92201.1"/>
    </source>
</evidence>
<evidence type="ECO:0000313" key="5">
    <source>
        <dbReference type="Proteomes" id="UP000460287"/>
    </source>
</evidence>
<keyword evidence="1" id="KW-0472">Membrane</keyword>
<feature type="transmembrane region" description="Helical" evidence="1">
    <location>
        <begin position="402"/>
        <end position="423"/>
    </location>
</feature>
<organism evidence="4 5">
    <name type="scientific">Inconstantimicrobium porci</name>
    <dbReference type="NCBI Taxonomy" id="2652291"/>
    <lineage>
        <taxon>Bacteria</taxon>
        <taxon>Bacillati</taxon>
        <taxon>Bacillota</taxon>
        <taxon>Clostridia</taxon>
        <taxon>Eubacteriales</taxon>
        <taxon>Clostridiaceae</taxon>
        <taxon>Inconstantimicrobium</taxon>
    </lineage>
</organism>
<feature type="transmembrane region" description="Helical" evidence="1">
    <location>
        <begin position="562"/>
        <end position="582"/>
    </location>
</feature>
<feature type="transmembrane region" description="Helical" evidence="1">
    <location>
        <begin position="7"/>
        <end position="25"/>
    </location>
</feature>
<dbReference type="Proteomes" id="UP000460287">
    <property type="component" value="Unassembled WGS sequence"/>
</dbReference>
<proteinExistence type="predicted"/>
<name>A0A7X2MZZ0_9CLOT</name>
<evidence type="ECO:0000259" key="2">
    <source>
        <dbReference type="Pfam" id="PF09972"/>
    </source>
</evidence>
<feature type="transmembrane region" description="Helical" evidence="1">
    <location>
        <begin position="622"/>
        <end position="642"/>
    </location>
</feature>
<keyword evidence="1" id="KW-0812">Transmembrane</keyword>
<gene>
    <name evidence="4" type="ORF">FYJ33_12550</name>
</gene>
<evidence type="ECO:0000259" key="3">
    <source>
        <dbReference type="Pfam" id="PF20990"/>
    </source>
</evidence>
<comment type="caution">
    <text evidence="4">The sequence shown here is derived from an EMBL/GenBank/DDBJ whole genome shotgun (WGS) entry which is preliminary data.</text>
</comment>
<sequence>MKKKKYKILSIVLIILMIIFFKYFLSDLFLGAVKKLPYDVENMEVLVEVNDKKQYEVIEKLDISFNGTKNYIQTDLLGNSDSSCYSVSGISVSGVDYELYGSNIVLKSNGYFKKSKKQVTIKYTLNCYKDEDKTKDKMIIDVLRSKWPLTIKHFNAVIKYPPYMHMQNVNLSSESSYYAKNGNQCLNKAECNQQGNVINVKADNIVYKYAPITVNATFENNAFMKAPEKKVDYIINDEETNIGINKAQEYMVNKKYKITVNNSDVKINLKQFLSSHGVLKIHDVRCKNENIRYESNSEYLYLPNDKGIYEFTVSYIAIPVLDDDIIFNLRDHSGFTDIKKSKFIIKSEVPIKDYNVMSNVKYNSSKKNNEIIVENTEDLKCQGNITVNIITDKNAFSRPSPITTYLSVVTAALCVLVALFRFFRYGRDPKVTPVVGVYPPEGLNTVETAFILNGAMKSSDITSLIFYWASHKHLNIIMDNDGEKAKFTLEKVSDLDNRHRDYEIKLFNKIFSKGDGRRVTSDQLRRNLLGEIFKARLKVQFSFRGDRSLEDELAQKKSSKTLYLCCITIIPLIITRLIASYIEFNKISLALILFVSFFSMIIFYCFASSLNNLYRLSNIKKIRNIVVAALAGSIIFAINYKIYSHRIIPWYVTAGSILLMMTGLFISAFITRISKYKAKLAGEVLGFKIFLETAEKDRLEMLINDDPNYFYDVLPYAQVLNVTNTWTDKFKDITLIPPSWYKSTAKFTFNVLFDILIHLAL</sequence>
<dbReference type="RefSeq" id="WP_154532098.1">
    <property type="nucleotide sequence ID" value="NZ_JAQXTV010000041.1"/>
</dbReference>
<dbReference type="AlphaFoldDB" id="A0A7X2MZZ0"/>
<reference evidence="4 5" key="1">
    <citation type="submission" date="2019-08" db="EMBL/GenBank/DDBJ databases">
        <title>In-depth cultivation of the pig gut microbiome towards novel bacterial diversity and tailored functional studies.</title>
        <authorList>
            <person name="Wylensek D."/>
            <person name="Hitch T.C.A."/>
            <person name="Clavel T."/>
        </authorList>
    </citation>
    <scope>NUCLEOTIDE SEQUENCE [LARGE SCALE GENOMIC DNA]</scope>
    <source>
        <strain evidence="4 5">WCA-383-APC-5B</strain>
    </source>
</reference>
<keyword evidence="5" id="KW-1185">Reference proteome</keyword>
<feature type="domain" description="DUF2207" evidence="2">
    <location>
        <begin position="40"/>
        <end position="204"/>
    </location>
</feature>
<keyword evidence="1" id="KW-1133">Transmembrane helix</keyword>